<protein>
    <submittedName>
        <fullName evidence="1">Uncharacterized protein</fullName>
    </submittedName>
</protein>
<dbReference type="EMBL" id="MZ420154">
    <property type="protein sequence ID" value="QYA18286.1"/>
    <property type="molecule type" value="Genomic_DNA"/>
</dbReference>
<organism evidence="1">
    <name type="scientific">Clandestinovirus</name>
    <dbReference type="NCBI Taxonomy" id="2831644"/>
    <lineage>
        <taxon>Viruses</taxon>
    </lineage>
</organism>
<name>A0A8F8KNQ4_9VIRU</name>
<proteinExistence type="predicted"/>
<evidence type="ECO:0000313" key="1">
    <source>
        <dbReference type="EMBL" id="QYA18286.1"/>
    </source>
</evidence>
<accession>A0A8F8KNQ4</accession>
<reference evidence="1" key="1">
    <citation type="submission" date="2021-06" db="EMBL/GenBank/DDBJ databases">
        <authorList>
            <person name="Rolland C."/>
        </authorList>
    </citation>
    <scope>NUCLEOTIDE SEQUENCE</scope>
    <source>
        <strain evidence="1">347.936635</strain>
    </source>
</reference>
<gene>
    <name evidence="1" type="ORF">KOM_12_16</name>
</gene>
<sequence>MQSSFIKVLKDKNLHTSKKRRSRYRAIDLRKNTLLKTHSKAMIEKVSTDNYVHVFKSPYAYCFYCNATYESEYILESHLYYSSCEPDYDSVRCPICDEKKLITPKQVDPKHERLIITLIQYYQTYVK</sequence>